<evidence type="ECO:0000313" key="3">
    <source>
        <dbReference type="EMBL" id="EUB54871.1"/>
    </source>
</evidence>
<dbReference type="OrthoDB" id="16520at2759"/>
<dbReference type="Gene3D" id="2.140.10.30">
    <property type="entry name" value="Dipeptidylpeptidase IV, N-terminal domain"/>
    <property type="match status" value="1"/>
</dbReference>
<keyword evidence="4" id="KW-1185">Reference proteome</keyword>
<dbReference type="EMBL" id="APAU02000204">
    <property type="protein sequence ID" value="EUB54871.1"/>
    <property type="molecule type" value="Genomic_DNA"/>
</dbReference>
<dbReference type="Pfam" id="PF00930">
    <property type="entry name" value="DPPIV_N"/>
    <property type="match status" value="1"/>
</dbReference>
<dbReference type="InterPro" id="IPR029058">
    <property type="entry name" value="AB_hydrolase_fold"/>
</dbReference>
<evidence type="ECO:0000259" key="2">
    <source>
        <dbReference type="Pfam" id="PF00930"/>
    </source>
</evidence>
<feature type="domain" description="Dipeptidylpeptidase IV N-terminal" evidence="2">
    <location>
        <begin position="180"/>
        <end position="513"/>
    </location>
</feature>
<dbReference type="GO" id="GO:0008239">
    <property type="term" value="F:dipeptidyl-peptidase activity"/>
    <property type="evidence" value="ECO:0007669"/>
    <property type="project" value="TreeGrafter"/>
</dbReference>
<comment type="caution">
    <text evidence="3">The sequence shown here is derived from an EMBL/GenBank/DDBJ whole genome shotgun (WGS) entry which is preliminary data.</text>
</comment>
<accession>W6U2T1</accession>
<dbReference type="CTD" id="36345979"/>
<dbReference type="GeneID" id="36345979"/>
<dbReference type="GO" id="GO:0008236">
    <property type="term" value="F:serine-type peptidase activity"/>
    <property type="evidence" value="ECO:0007669"/>
    <property type="project" value="InterPro"/>
</dbReference>
<dbReference type="GO" id="GO:0006508">
    <property type="term" value="P:proteolysis"/>
    <property type="evidence" value="ECO:0007669"/>
    <property type="project" value="InterPro"/>
</dbReference>
<dbReference type="OMA" id="IKKGKWH"/>
<dbReference type="RefSeq" id="XP_024346067.1">
    <property type="nucleotide sequence ID" value="XM_024499513.1"/>
</dbReference>
<dbReference type="SUPFAM" id="SSF82171">
    <property type="entry name" value="DPP6 N-terminal domain-like"/>
    <property type="match status" value="1"/>
</dbReference>
<evidence type="ECO:0000259" key="1">
    <source>
        <dbReference type="Pfam" id="PF00326"/>
    </source>
</evidence>
<dbReference type="SUPFAM" id="SSF53474">
    <property type="entry name" value="alpha/beta-Hydrolases"/>
    <property type="match status" value="1"/>
</dbReference>
<gene>
    <name evidence="3" type="ORF">EGR_10264</name>
</gene>
<dbReference type="Pfam" id="PF00326">
    <property type="entry name" value="Peptidase_S9"/>
    <property type="match status" value="1"/>
</dbReference>
<evidence type="ECO:0000313" key="4">
    <source>
        <dbReference type="Proteomes" id="UP000019149"/>
    </source>
</evidence>
<dbReference type="AlphaFoldDB" id="W6U2T1"/>
<dbReference type="STRING" id="6210.W6U2T1"/>
<dbReference type="InterPro" id="IPR002469">
    <property type="entry name" value="Peptidase_S9B_N"/>
</dbReference>
<dbReference type="Gene3D" id="3.40.50.1820">
    <property type="entry name" value="alpha/beta hydrolase"/>
    <property type="match status" value="1"/>
</dbReference>
<protein>
    <submittedName>
        <fullName evidence="3">Dipeptidyl peptidase</fullName>
    </submittedName>
</protein>
<reference evidence="3 4" key="1">
    <citation type="journal article" date="2013" name="Nat. Genet.">
        <title>The genome of the hydatid tapeworm Echinococcus granulosus.</title>
        <authorList>
            <person name="Zheng H."/>
            <person name="Zhang W."/>
            <person name="Zhang L."/>
            <person name="Zhang Z."/>
            <person name="Li J."/>
            <person name="Lu G."/>
            <person name="Zhu Y."/>
            <person name="Wang Y."/>
            <person name="Huang Y."/>
            <person name="Liu J."/>
            <person name="Kang H."/>
            <person name="Chen J."/>
            <person name="Wang L."/>
            <person name="Chen A."/>
            <person name="Yu S."/>
            <person name="Gao Z."/>
            <person name="Jin L."/>
            <person name="Gu W."/>
            <person name="Wang Z."/>
            <person name="Zhao L."/>
            <person name="Shi B."/>
            <person name="Wen H."/>
            <person name="Lin R."/>
            <person name="Jones M.K."/>
            <person name="Brejova B."/>
            <person name="Vinar T."/>
            <person name="Zhao G."/>
            <person name="McManus D.P."/>
            <person name="Chen Z."/>
            <person name="Zhou Y."/>
            <person name="Wang S."/>
        </authorList>
    </citation>
    <scope>NUCLEOTIDE SEQUENCE [LARGE SCALE GENOMIC DNA]</scope>
</reference>
<feature type="domain" description="Peptidase S9 prolyl oligopeptidase catalytic" evidence="1">
    <location>
        <begin position="664"/>
        <end position="864"/>
    </location>
</feature>
<proteinExistence type="predicted"/>
<dbReference type="Proteomes" id="UP000019149">
    <property type="component" value="Unassembled WGS sequence"/>
</dbReference>
<dbReference type="PANTHER" id="PTHR11731:SF193">
    <property type="entry name" value="DIPEPTIDYL PEPTIDASE 9"/>
    <property type="match status" value="1"/>
</dbReference>
<dbReference type="PANTHER" id="PTHR11731">
    <property type="entry name" value="PROTEASE FAMILY S9B,C DIPEPTIDYL-PEPTIDASE IV-RELATED"/>
    <property type="match status" value="1"/>
</dbReference>
<dbReference type="KEGG" id="egl:EGR_10264"/>
<sequence length="867" mass="97809">MSIVIGHIHFAFAQMATGAESSYKEVESRTFADFFKAAQLANALNDIVASQPYFINLRPSLNLPECRVYFASLLSSNANMNIYYADVDMSETACIQDNLVLQPLLQNDAFRSVALRSKVPLAESLLRERMRSSQFSTSDIKLNPRSGTFLTSFSGKIVQFTDHNWPRSSPFIETSLNVLSAGESAMQPISCPSNPNLIAYVDGSNIGITNALTSTYTFITNITDPKISAGRSSFVVQEEFYRYIGLWWRPVLDSSGTYCLIYEEIDERDVEVITLPNFTAWNEQVEHHAYPKPGRKNATSTLKMVTFMLDAERYEITDIKIREWATPLFQMLPEYEYLVRCDWTENGEYFWMVLSNRLQSKMSLFLISPRSFYTGEWTPFVRLYDEEDPVSWVEAHDCLRFLEANSNIVRYIWLSQRTGYAHLYEHVRNLTLFPQSPSSKIIISTPGTRYFAPAEAVKARQLTEGDWDVLSDHIFVDDVNNLLLFEALREHPLWANVYAVNYGLAEPRVHRLTLECDWLALSAVTNTQLAEVEFRLSFSLLTFDAASGLCVVEASSPRLLPGQVLFRLHIDANGIPRLKALAVLKKLAPVDTVLSTVLSPPCGPRVLSLTFKDIATSRTALTFHGMLFTPPPETRPPRGFPTLHLVYGGPGVQLVRGVCLRNLMLRAQIYCHFGYALLLCDCRGSANRGSQFAGHIKYQMGTVELPDHVMFLREAANQTGLIDLSRVAIYGSSYGGYLALMAAAKHRDAYRASIAVCPVVSWQHYDTAYTERYLGLPSDHEDAYVNGDVLTYASYFPDESPYLLIAHGGQDENVHFAHTASLLQRLNALGKPYHLSFYPDSRHRIRDGDHLIATILSFLDQTLQMPP</sequence>
<organism evidence="3 4">
    <name type="scientific">Echinococcus granulosus</name>
    <name type="common">Hydatid tapeworm</name>
    <dbReference type="NCBI Taxonomy" id="6210"/>
    <lineage>
        <taxon>Eukaryota</taxon>
        <taxon>Metazoa</taxon>
        <taxon>Spiralia</taxon>
        <taxon>Lophotrochozoa</taxon>
        <taxon>Platyhelminthes</taxon>
        <taxon>Cestoda</taxon>
        <taxon>Eucestoda</taxon>
        <taxon>Cyclophyllidea</taxon>
        <taxon>Taeniidae</taxon>
        <taxon>Echinococcus</taxon>
        <taxon>Echinococcus granulosus group</taxon>
    </lineage>
</organism>
<dbReference type="InterPro" id="IPR001375">
    <property type="entry name" value="Peptidase_S9_cat"/>
</dbReference>
<dbReference type="InterPro" id="IPR050278">
    <property type="entry name" value="Serine_Prot_S9B/DPPIV"/>
</dbReference>
<name>W6U2T1_ECHGR</name>